<feature type="signal peptide" evidence="2">
    <location>
        <begin position="1"/>
        <end position="26"/>
    </location>
</feature>
<feature type="compositionally biased region" description="Basic and acidic residues" evidence="1">
    <location>
        <begin position="122"/>
        <end position="133"/>
    </location>
</feature>
<gene>
    <name evidence="3" type="ORF">HB776_07860</name>
</gene>
<reference evidence="4" key="1">
    <citation type="journal article" date="2020" name="Mol. Plant Microbe">
        <title>Rhizobial microsymbionts of the narrowly endemic Oxytropis species growing in Kamchatka are characterized by significant genetic diversity and possess a set of genes that are associated with T3SS and T6SS secretion systems and can affect the development of symbiosis.</title>
        <authorList>
            <person name="Safronova V."/>
            <person name="Guro P."/>
            <person name="Sazanova A."/>
            <person name="Kuznetsova I."/>
            <person name="Belimov A."/>
            <person name="Yakubov V."/>
            <person name="Chirak E."/>
            <person name="Afonin A."/>
            <person name="Gogolev Y."/>
            <person name="Andronov E."/>
            <person name="Tikhonovich I."/>
        </authorList>
    </citation>
    <scope>NUCLEOTIDE SEQUENCE [LARGE SCALE GENOMIC DNA]</scope>
    <source>
        <strain evidence="4">581</strain>
    </source>
</reference>
<feature type="region of interest" description="Disordered" evidence="1">
    <location>
        <begin position="108"/>
        <end position="133"/>
    </location>
</feature>
<protein>
    <recommendedName>
        <fullName evidence="5">DUF995 domain-containing protein</fullName>
    </recommendedName>
</protein>
<dbReference type="Proteomes" id="UP000515291">
    <property type="component" value="Chromosome"/>
</dbReference>
<evidence type="ECO:0008006" key="5">
    <source>
        <dbReference type="Google" id="ProtNLM"/>
    </source>
</evidence>
<sequence>MSVADRAARICMLMLMVFAASSSAGADAFRKLTGGQIASKLGGMEFTDEVHWREVYDRGGVLRTFDMGKTRIGKWRVAADRVCVDREGTGSEDCYQLWIEGNHVEMRREADEHDPAPGILRKPTDPVKPRSKN</sequence>
<dbReference type="RefSeq" id="WP_184516630.1">
    <property type="nucleotide sequence ID" value="NZ_CP050292.1"/>
</dbReference>
<proteinExistence type="predicted"/>
<dbReference type="AlphaFoldDB" id="A0A7G6TWM9"/>
<accession>A0A7G6TWM9</accession>
<organism evidence="3 4">
    <name type="scientific">Tardiphaga robiniae</name>
    <dbReference type="NCBI Taxonomy" id="943830"/>
    <lineage>
        <taxon>Bacteria</taxon>
        <taxon>Pseudomonadati</taxon>
        <taxon>Pseudomonadota</taxon>
        <taxon>Alphaproteobacteria</taxon>
        <taxon>Hyphomicrobiales</taxon>
        <taxon>Nitrobacteraceae</taxon>
        <taxon>Tardiphaga</taxon>
    </lineage>
</organism>
<dbReference type="KEGG" id="trb:HB776_07860"/>
<keyword evidence="2" id="KW-0732">Signal</keyword>
<name>A0A7G6TWM9_9BRAD</name>
<evidence type="ECO:0000313" key="3">
    <source>
        <dbReference type="EMBL" id="QND71161.1"/>
    </source>
</evidence>
<feature type="chain" id="PRO_5028867583" description="DUF995 domain-containing protein" evidence="2">
    <location>
        <begin position="27"/>
        <end position="133"/>
    </location>
</feature>
<evidence type="ECO:0000313" key="4">
    <source>
        <dbReference type="Proteomes" id="UP000515291"/>
    </source>
</evidence>
<dbReference type="EMBL" id="CP050292">
    <property type="protein sequence ID" value="QND71161.1"/>
    <property type="molecule type" value="Genomic_DNA"/>
</dbReference>
<evidence type="ECO:0000256" key="1">
    <source>
        <dbReference type="SAM" id="MobiDB-lite"/>
    </source>
</evidence>
<evidence type="ECO:0000256" key="2">
    <source>
        <dbReference type="SAM" id="SignalP"/>
    </source>
</evidence>